<dbReference type="InterPro" id="IPR001254">
    <property type="entry name" value="Trypsin_dom"/>
</dbReference>
<dbReference type="EMBL" id="OC858548">
    <property type="protein sequence ID" value="CAD7626602.1"/>
    <property type="molecule type" value="Genomic_DNA"/>
</dbReference>
<protein>
    <recommendedName>
        <fullName evidence="12">limulus clotting factor C</fullName>
        <ecNumber evidence="12">3.4.21.84</ecNumber>
    </recommendedName>
</protein>
<dbReference type="PROSITE" id="PS00135">
    <property type="entry name" value="TRYPSIN_SER"/>
    <property type="match status" value="1"/>
</dbReference>
<dbReference type="GO" id="GO:0030246">
    <property type="term" value="F:carbohydrate binding"/>
    <property type="evidence" value="ECO:0007669"/>
    <property type="project" value="UniProtKB-KW"/>
</dbReference>
<keyword evidence="9" id="KW-0130">Cell adhesion</keyword>
<dbReference type="FunFam" id="2.40.10.10:FF:000120">
    <property type="entry name" value="Putative serine protease"/>
    <property type="match status" value="1"/>
</dbReference>
<organism evidence="16">
    <name type="scientific">Medioppia subpectinata</name>
    <dbReference type="NCBI Taxonomy" id="1979941"/>
    <lineage>
        <taxon>Eukaryota</taxon>
        <taxon>Metazoa</taxon>
        <taxon>Ecdysozoa</taxon>
        <taxon>Arthropoda</taxon>
        <taxon>Chelicerata</taxon>
        <taxon>Arachnida</taxon>
        <taxon>Acari</taxon>
        <taxon>Acariformes</taxon>
        <taxon>Sarcoptiformes</taxon>
        <taxon>Oribatida</taxon>
        <taxon>Brachypylina</taxon>
        <taxon>Oppioidea</taxon>
        <taxon>Oppiidae</taxon>
        <taxon>Medioppia</taxon>
    </lineage>
</organism>
<dbReference type="SUPFAM" id="SSF50494">
    <property type="entry name" value="Trypsin-like serine proteases"/>
    <property type="match status" value="1"/>
</dbReference>
<evidence type="ECO:0000313" key="17">
    <source>
        <dbReference type="Proteomes" id="UP000759131"/>
    </source>
</evidence>
<keyword evidence="3 13" id="KW-0645">Protease</keyword>
<evidence type="ECO:0000256" key="12">
    <source>
        <dbReference type="ARBA" id="ARBA00066707"/>
    </source>
</evidence>
<evidence type="ECO:0000256" key="10">
    <source>
        <dbReference type="ARBA" id="ARBA00023157"/>
    </source>
</evidence>
<evidence type="ECO:0000313" key="16">
    <source>
        <dbReference type="EMBL" id="CAD7626602.1"/>
    </source>
</evidence>
<dbReference type="CDD" id="cd00190">
    <property type="entry name" value="Tryp_SPc"/>
    <property type="match status" value="1"/>
</dbReference>
<evidence type="ECO:0000256" key="14">
    <source>
        <dbReference type="SAM" id="SignalP"/>
    </source>
</evidence>
<keyword evidence="10" id="KW-1015">Disulfide bond</keyword>
<dbReference type="GO" id="GO:0042381">
    <property type="term" value="P:hemolymph coagulation"/>
    <property type="evidence" value="ECO:0007669"/>
    <property type="project" value="UniProtKB-KW"/>
</dbReference>
<dbReference type="EMBL" id="CAJPIZ010003973">
    <property type="protein sequence ID" value="CAG2107032.1"/>
    <property type="molecule type" value="Genomic_DNA"/>
</dbReference>
<keyword evidence="5" id="KW-0430">Lectin</keyword>
<feature type="domain" description="Peptidase S1" evidence="15">
    <location>
        <begin position="32"/>
        <end position="281"/>
    </location>
</feature>
<gene>
    <name evidence="16" type="ORF">OSB1V03_LOCUS7035</name>
</gene>
<dbReference type="Gene3D" id="2.40.10.10">
    <property type="entry name" value="Trypsin-like serine proteases"/>
    <property type="match status" value="1"/>
</dbReference>
<evidence type="ECO:0000256" key="2">
    <source>
        <dbReference type="ARBA" id="ARBA00022659"/>
    </source>
</evidence>
<dbReference type="PROSITE" id="PS50240">
    <property type="entry name" value="TRYPSIN_DOM"/>
    <property type="match status" value="1"/>
</dbReference>
<proteinExistence type="predicted"/>
<keyword evidence="2" id="KW-0768">Sushi</keyword>
<dbReference type="PRINTS" id="PR00722">
    <property type="entry name" value="CHYMOTRYPSIN"/>
</dbReference>
<dbReference type="InterPro" id="IPR018114">
    <property type="entry name" value="TRYPSIN_HIS"/>
</dbReference>
<keyword evidence="17" id="KW-1185">Reference proteome</keyword>
<evidence type="ECO:0000256" key="6">
    <source>
        <dbReference type="ARBA" id="ARBA00022801"/>
    </source>
</evidence>
<keyword evidence="1" id="KW-0245">EGF-like domain</keyword>
<dbReference type="PANTHER" id="PTHR24252:SF18">
    <property type="entry name" value="OVOCHYMASE 1"/>
    <property type="match status" value="1"/>
</dbReference>
<name>A0A7R9KNW8_9ACAR</name>
<dbReference type="Proteomes" id="UP000759131">
    <property type="component" value="Unassembled WGS sequence"/>
</dbReference>
<evidence type="ECO:0000259" key="15">
    <source>
        <dbReference type="PROSITE" id="PS50240"/>
    </source>
</evidence>
<dbReference type="InterPro" id="IPR043504">
    <property type="entry name" value="Peptidase_S1_PA_chymotrypsin"/>
</dbReference>
<dbReference type="SMART" id="SM00020">
    <property type="entry name" value="Tryp_SPc"/>
    <property type="match status" value="1"/>
</dbReference>
<dbReference type="GO" id="GO:0006508">
    <property type="term" value="P:proteolysis"/>
    <property type="evidence" value="ECO:0007669"/>
    <property type="project" value="UniProtKB-KW"/>
</dbReference>
<dbReference type="PANTHER" id="PTHR24252">
    <property type="entry name" value="ACROSIN-RELATED"/>
    <property type="match status" value="1"/>
</dbReference>
<evidence type="ECO:0000256" key="4">
    <source>
        <dbReference type="ARBA" id="ARBA00022729"/>
    </source>
</evidence>
<reference evidence="16" key="1">
    <citation type="submission" date="2020-11" db="EMBL/GenBank/DDBJ databases">
        <authorList>
            <person name="Tran Van P."/>
        </authorList>
    </citation>
    <scope>NUCLEOTIDE SEQUENCE</scope>
</reference>
<evidence type="ECO:0000256" key="1">
    <source>
        <dbReference type="ARBA" id="ARBA00022536"/>
    </source>
</evidence>
<dbReference type="InterPro" id="IPR001314">
    <property type="entry name" value="Peptidase_S1A"/>
</dbReference>
<feature type="signal peptide" evidence="14">
    <location>
        <begin position="1"/>
        <end position="17"/>
    </location>
</feature>
<keyword evidence="6 13" id="KW-0378">Hydrolase</keyword>
<dbReference type="InterPro" id="IPR009003">
    <property type="entry name" value="Peptidase_S1_PA"/>
</dbReference>
<dbReference type="GO" id="GO:0004252">
    <property type="term" value="F:serine-type endopeptidase activity"/>
    <property type="evidence" value="ECO:0007669"/>
    <property type="project" value="InterPro"/>
</dbReference>
<dbReference type="EC" id="3.4.21.84" evidence="12"/>
<dbReference type="Pfam" id="PF00089">
    <property type="entry name" value="Trypsin"/>
    <property type="match status" value="1"/>
</dbReference>
<dbReference type="OrthoDB" id="10002959at2759"/>
<keyword evidence="8 13" id="KW-0720">Serine protease</keyword>
<sequence>MLLIPALIACLSLCTDGLYLLRCGLSGTGNRIIGGEAAQPLSWPWMVKVLVNSTTHNSSQPAWRTESCGGSLISDRWVMTAAHCFELDAGYKVSEIDLTLGVTDTRVYEWTKVTRYGADYKVHEKYNHTTMENDIALIRLNKPLDLDGYQNFLEPVCLPLPGLNPDTSKCVATGWGRTVTGGDISPDLREVALPLIPDEICGRAYPNGSHPGTNFCTGYPEGGKDICQGDSGGPLNCPLRNGVWVAYGVTSFSGDNCGAALSPSAFTKVSAYVSWIESIIHSY</sequence>
<accession>A0A7R9KNW8</accession>
<evidence type="ECO:0000256" key="8">
    <source>
        <dbReference type="ARBA" id="ARBA00022825"/>
    </source>
</evidence>
<evidence type="ECO:0000256" key="13">
    <source>
        <dbReference type="RuleBase" id="RU363034"/>
    </source>
</evidence>
<dbReference type="GO" id="GO:0007155">
    <property type="term" value="P:cell adhesion"/>
    <property type="evidence" value="ECO:0007669"/>
    <property type="project" value="UniProtKB-KW"/>
</dbReference>
<comment type="catalytic activity">
    <reaction evidence="11">
        <text>Selective cleavage of 103-Arg-|-Ser-104 and 124-Ile-|-Ile-125 bonds in Limulus clotting factor B to form activated factor B. Cleavage of -Pro-Arg-|-Xaa- bonds in synthetic substrates.</text>
        <dbReference type="EC" id="3.4.21.84"/>
    </reaction>
</comment>
<evidence type="ECO:0000256" key="5">
    <source>
        <dbReference type="ARBA" id="ARBA00022734"/>
    </source>
</evidence>
<dbReference type="PROSITE" id="PS00134">
    <property type="entry name" value="TRYPSIN_HIS"/>
    <property type="match status" value="1"/>
</dbReference>
<keyword evidence="4 14" id="KW-0732">Signal</keyword>
<evidence type="ECO:0000256" key="11">
    <source>
        <dbReference type="ARBA" id="ARBA00052079"/>
    </source>
</evidence>
<feature type="chain" id="PRO_5035679956" description="limulus clotting factor C" evidence="14">
    <location>
        <begin position="18"/>
        <end position="283"/>
    </location>
</feature>
<dbReference type="AlphaFoldDB" id="A0A7R9KNW8"/>
<evidence type="ECO:0000256" key="3">
    <source>
        <dbReference type="ARBA" id="ARBA00022670"/>
    </source>
</evidence>
<keyword evidence="7" id="KW-0353">Hemolymph clotting</keyword>
<evidence type="ECO:0000256" key="7">
    <source>
        <dbReference type="ARBA" id="ARBA00022820"/>
    </source>
</evidence>
<dbReference type="InterPro" id="IPR033116">
    <property type="entry name" value="TRYPSIN_SER"/>
</dbReference>
<evidence type="ECO:0000256" key="9">
    <source>
        <dbReference type="ARBA" id="ARBA00022889"/>
    </source>
</evidence>